<protein>
    <submittedName>
        <fullName evidence="1">Uncharacterized protein</fullName>
    </submittedName>
</protein>
<sequence>MKLSLISDDIVFNMFPFYGYVRKEGNLYYLKDIPTNAEIVLEKDKSANFNIKKGFSFMQKKCLTYEDKADSDDFSWFDIDVENDKKKKDVQSVRDKQLPDKLKFRFGEYMNGNVHVSLEENGSYTIAYRFQEYLIVISEGKWSTRNGILKLRDPFLNYSFTMLISVDKKLIAIDFPNELNEEWIYSFVEEGNKYKKINL</sequence>
<keyword evidence="2" id="KW-1185">Reference proteome</keyword>
<dbReference type="EMBL" id="JACHOC010000004">
    <property type="protein sequence ID" value="MBB4622737.1"/>
    <property type="molecule type" value="Genomic_DNA"/>
</dbReference>
<evidence type="ECO:0000313" key="2">
    <source>
        <dbReference type="Proteomes" id="UP000533637"/>
    </source>
</evidence>
<organism evidence="1 2">
    <name type="scientific">Parabacteroides faecis</name>
    <dbReference type="NCBI Taxonomy" id="1217282"/>
    <lineage>
        <taxon>Bacteria</taxon>
        <taxon>Pseudomonadati</taxon>
        <taxon>Bacteroidota</taxon>
        <taxon>Bacteroidia</taxon>
        <taxon>Bacteroidales</taxon>
        <taxon>Tannerellaceae</taxon>
        <taxon>Parabacteroides</taxon>
    </lineage>
</organism>
<comment type="caution">
    <text evidence="1">The sequence shown here is derived from an EMBL/GenBank/DDBJ whole genome shotgun (WGS) entry which is preliminary data.</text>
</comment>
<evidence type="ECO:0000313" key="1">
    <source>
        <dbReference type="EMBL" id="MBB4622737.1"/>
    </source>
</evidence>
<accession>A0ABR6KP89</accession>
<dbReference type="RefSeq" id="WP_183671119.1">
    <property type="nucleotide sequence ID" value="NZ_BMPB01000012.1"/>
</dbReference>
<gene>
    <name evidence="1" type="ORF">GGQ57_002637</name>
</gene>
<dbReference type="Proteomes" id="UP000533637">
    <property type="component" value="Unassembled WGS sequence"/>
</dbReference>
<proteinExistence type="predicted"/>
<name>A0ABR6KP89_9BACT</name>
<reference evidence="1 2" key="1">
    <citation type="submission" date="2020-08" db="EMBL/GenBank/DDBJ databases">
        <title>Genomic Encyclopedia of Type Strains, Phase IV (KMG-IV): sequencing the most valuable type-strain genomes for metagenomic binning, comparative biology and taxonomic classification.</title>
        <authorList>
            <person name="Goeker M."/>
        </authorList>
    </citation>
    <scope>NUCLEOTIDE SEQUENCE [LARGE SCALE GENOMIC DNA]</scope>
    <source>
        <strain evidence="1 2">DSM 102983</strain>
    </source>
</reference>